<keyword evidence="1" id="KW-0812">Transmembrane</keyword>
<sequence>MKRAINTNVHHALVGIALFAWAVMPLNVADLMFYPFLICVIGIIARAGYEQGKLRRRAWLRQYLKEDSILHRRLSVGLLSWLVTLPVATFLAFILLLNIRSGDWGLWLVLLTGFIVFIWAKGYFVPRLESHVVEDSLASIGRKVSILPTAGAMITLFVILAQVLPHPNVEGMAWPEMIRIGTSHIQGVGLLPFLERMFLALTLTEYWAMQNAIQSLGTPLTLNLMGWTLFFLSQCAFIWAFCRLLAGTESLKARLLEIK</sequence>
<dbReference type="AlphaFoldDB" id="A0A7Y0WS14"/>
<evidence type="ECO:0000313" key="3">
    <source>
        <dbReference type="Proteomes" id="UP000567186"/>
    </source>
</evidence>
<keyword evidence="1" id="KW-0472">Membrane</keyword>
<protein>
    <submittedName>
        <fullName evidence="2">Uncharacterized protein</fullName>
    </submittedName>
</protein>
<organism evidence="2 3">
    <name type="scientific">Marinobacter orientalis</name>
    <dbReference type="NCBI Taxonomy" id="1928859"/>
    <lineage>
        <taxon>Bacteria</taxon>
        <taxon>Pseudomonadati</taxon>
        <taxon>Pseudomonadota</taxon>
        <taxon>Gammaproteobacteria</taxon>
        <taxon>Pseudomonadales</taxon>
        <taxon>Marinobacteraceae</taxon>
        <taxon>Marinobacter</taxon>
    </lineage>
</organism>
<keyword evidence="3" id="KW-1185">Reference proteome</keyword>
<proteinExistence type="predicted"/>
<gene>
    <name evidence="2" type="ORF">HIU99_07510</name>
</gene>
<accession>A0A7Y0WS14</accession>
<evidence type="ECO:0000256" key="1">
    <source>
        <dbReference type="SAM" id="Phobius"/>
    </source>
</evidence>
<dbReference type="Proteomes" id="UP000567186">
    <property type="component" value="Unassembled WGS sequence"/>
</dbReference>
<feature type="transmembrane region" description="Helical" evidence="1">
    <location>
        <begin position="70"/>
        <end position="98"/>
    </location>
</feature>
<evidence type="ECO:0000313" key="2">
    <source>
        <dbReference type="EMBL" id="NMT63445.1"/>
    </source>
</evidence>
<name>A0A7Y0WS14_9GAMM</name>
<keyword evidence="1" id="KW-1133">Transmembrane helix</keyword>
<comment type="caution">
    <text evidence="2">The sequence shown here is derived from an EMBL/GenBank/DDBJ whole genome shotgun (WGS) entry which is preliminary data.</text>
</comment>
<feature type="transmembrane region" description="Helical" evidence="1">
    <location>
        <begin position="224"/>
        <end position="246"/>
    </location>
</feature>
<dbReference type="OrthoDB" id="6876685at2"/>
<feature type="transmembrane region" description="Helical" evidence="1">
    <location>
        <begin position="104"/>
        <end position="124"/>
    </location>
</feature>
<reference evidence="2 3" key="1">
    <citation type="submission" date="2020-04" db="EMBL/GenBank/DDBJ databases">
        <title>Marinobacter oceani sp. nov., isolated from marine solar saltern.</title>
        <authorList>
            <person name="Chen X.-Y."/>
        </authorList>
    </citation>
    <scope>NUCLEOTIDE SEQUENCE [LARGE SCALE GENOMIC DNA]</scope>
    <source>
        <strain evidence="2 3">W62</strain>
    </source>
</reference>
<dbReference type="RefSeq" id="WP_135955865.1">
    <property type="nucleotide sequence ID" value="NZ_JABCKY010000001.1"/>
</dbReference>
<feature type="transmembrane region" description="Helical" evidence="1">
    <location>
        <begin position="32"/>
        <end position="49"/>
    </location>
</feature>
<feature type="transmembrane region" description="Helical" evidence="1">
    <location>
        <begin position="144"/>
        <end position="164"/>
    </location>
</feature>
<dbReference type="EMBL" id="JABCKY010000001">
    <property type="protein sequence ID" value="NMT63445.1"/>
    <property type="molecule type" value="Genomic_DNA"/>
</dbReference>
<feature type="transmembrane region" description="Helical" evidence="1">
    <location>
        <begin position="7"/>
        <end position="26"/>
    </location>
</feature>